<dbReference type="Proteomes" id="UP000248758">
    <property type="component" value="Chromosome 1"/>
</dbReference>
<reference evidence="1 2" key="1">
    <citation type="submission" date="2018-06" db="EMBL/GenBank/DDBJ databases">
        <authorList>
            <consortium name="Pathogen Informatics"/>
            <person name="Doyle S."/>
        </authorList>
    </citation>
    <scope>NUCLEOTIDE SEQUENCE [LARGE SCALE GENOMIC DNA]</scope>
    <source>
        <strain evidence="1 2">NCTC11468</strain>
    </source>
</reference>
<dbReference type="PANTHER" id="PTHR35810">
    <property type="entry name" value="CYTOPLASMIC PROTEIN-RELATED"/>
    <property type="match status" value="1"/>
</dbReference>
<accession>A0A2X5S9B4</accession>
<proteinExistence type="predicted"/>
<dbReference type="PANTHER" id="PTHR35810:SF1">
    <property type="entry name" value="CYTOPLASMIC PROTEIN"/>
    <property type="match status" value="1"/>
</dbReference>
<name>A0A2X5S9B4_9GAMM</name>
<evidence type="ECO:0000313" key="1">
    <source>
        <dbReference type="EMBL" id="SQK72144.1"/>
    </source>
</evidence>
<protein>
    <submittedName>
        <fullName evidence="1">Virulence protein</fullName>
    </submittedName>
</protein>
<dbReference type="KEGG" id="tpty:NCTC11468_00393"/>
<organism evidence="1 2">
    <name type="scientific">Tatumella ptyseos</name>
    <dbReference type="NCBI Taxonomy" id="82987"/>
    <lineage>
        <taxon>Bacteria</taxon>
        <taxon>Pseudomonadati</taxon>
        <taxon>Pseudomonadota</taxon>
        <taxon>Gammaproteobacteria</taxon>
        <taxon>Enterobacterales</taxon>
        <taxon>Erwiniaceae</taxon>
        <taxon>Tatumella</taxon>
    </lineage>
</organism>
<dbReference type="AlphaFoldDB" id="A0A2X5S9B4"/>
<sequence>MFQIDDGRARVECRFQLDMQWLTQASMAELYDKDVSTIKEDLINIIAKVELARSLTTRKFRIVRQEGKRQVSREIEHYKGV</sequence>
<dbReference type="EMBL" id="LS483499">
    <property type="protein sequence ID" value="SQK72144.1"/>
    <property type="molecule type" value="Genomic_DNA"/>
</dbReference>
<evidence type="ECO:0000313" key="2">
    <source>
        <dbReference type="Proteomes" id="UP000248758"/>
    </source>
</evidence>
<gene>
    <name evidence="1" type="ORF">NCTC11468_00393</name>
</gene>